<dbReference type="InterPro" id="IPR038872">
    <property type="entry name" value="Put_GTT3"/>
</dbReference>
<protein>
    <submittedName>
        <fullName evidence="3">Uncharacterized protein</fullName>
    </submittedName>
</protein>
<evidence type="ECO:0000256" key="2">
    <source>
        <dbReference type="SAM" id="Phobius"/>
    </source>
</evidence>
<accession>A0A9P4M8G1</accession>
<dbReference type="PANTHER" id="PTHR41807">
    <property type="entry name" value="GLUTATHIONE TRANSFERASE 3"/>
    <property type="match status" value="1"/>
</dbReference>
<keyword evidence="2" id="KW-1133">Transmembrane helix</keyword>
<sequence length="332" mass="37037">ISTMSAWLQKQKKGELQDYAKKIGVADSDEMLKEELVTNIDQSLRANETRFSSDPTFTEFYARSSPVKKDKGTAAAADGEKKPRQRKQSLKVKEEQDAVDSTPDKAKALAARTPRAVQRVASRVPLPPSPAVVTDAIDRQTEIIRRRVSSAWEKSGVDESVEWIREFLSSVEGISLCTLLLEALFLRRETMPWRFAFRMRATPLTPAFDVKCPDFFVLVAESFWGPTLLWLTTSLLAPSAVAYFVNLTKSKRDGVTTRRASKASYPFDPLTFNIAKALISWMVYSQGFYFWGLTSDVTASRVNVSLPAGYTTILIGSGIGILVSLYEAILKK</sequence>
<feature type="compositionally biased region" description="Basic and acidic residues" evidence="1">
    <location>
        <begin position="67"/>
        <end position="82"/>
    </location>
</feature>
<feature type="transmembrane region" description="Helical" evidence="2">
    <location>
        <begin position="304"/>
        <end position="326"/>
    </location>
</feature>
<feature type="transmembrane region" description="Helical" evidence="2">
    <location>
        <begin position="265"/>
        <end position="284"/>
    </location>
</feature>
<feature type="transmembrane region" description="Helical" evidence="2">
    <location>
        <begin position="223"/>
        <end position="245"/>
    </location>
</feature>
<feature type="compositionally biased region" description="Basic and acidic residues" evidence="1">
    <location>
        <begin position="91"/>
        <end position="105"/>
    </location>
</feature>
<feature type="region of interest" description="Disordered" evidence="1">
    <location>
        <begin position="62"/>
        <end position="105"/>
    </location>
</feature>
<dbReference type="GO" id="GO:0016020">
    <property type="term" value="C:membrane"/>
    <property type="evidence" value="ECO:0007669"/>
    <property type="project" value="TreeGrafter"/>
</dbReference>
<dbReference type="Proteomes" id="UP000799772">
    <property type="component" value="Unassembled WGS sequence"/>
</dbReference>
<reference evidence="3" key="1">
    <citation type="journal article" date="2020" name="Stud. Mycol.">
        <title>101 Dothideomycetes genomes: a test case for predicting lifestyles and emergence of pathogens.</title>
        <authorList>
            <person name="Haridas S."/>
            <person name="Albert R."/>
            <person name="Binder M."/>
            <person name="Bloem J."/>
            <person name="Labutti K."/>
            <person name="Salamov A."/>
            <person name="Andreopoulos B."/>
            <person name="Baker S."/>
            <person name="Barry K."/>
            <person name="Bills G."/>
            <person name="Bluhm B."/>
            <person name="Cannon C."/>
            <person name="Castanera R."/>
            <person name="Culley D."/>
            <person name="Daum C."/>
            <person name="Ezra D."/>
            <person name="Gonzalez J."/>
            <person name="Henrissat B."/>
            <person name="Kuo A."/>
            <person name="Liang C."/>
            <person name="Lipzen A."/>
            <person name="Lutzoni F."/>
            <person name="Magnuson J."/>
            <person name="Mondo S."/>
            <person name="Nolan M."/>
            <person name="Ohm R."/>
            <person name="Pangilinan J."/>
            <person name="Park H.-J."/>
            <person name="Ramirez L."/>
            <person name="Alfaro M."/>
            <person name="Sun H."/>
            <person name="Tritt A."/>
            <person name="Yoshinaga Y."/>
            <person name="Zwiers L.-H."/>
            <person name="Turgeon B."/>
            <person name="Goodwin S."/>
            <person name="Spatafora J."/>
            <person name="Crous P."/>
            <person name="Grigoriev I."/>
        </authorList>
    </citation>
    <scope>NUCLEOTIDE SEQUENCE</scope>
    <source>
        <strain evidence="3">CBS 133067</strain>
    </source>
</reference>
<dbReference type="PANTHER" id="PTHR41807:SF1">
    <property type="entry name" value="GLUTATHIONE TRANSFERASE 3"/>
    <property type="match status" value="1"/>
</dbReference>
<dbReference type="OrthoDB" id="4034134at2759"/>
<keyword evidence="2" id="KW-0812">Transmembrane</keyword>
<comment type="caution">
    <text evidence="3">The sequence shown here is derived from an EMBL/GenBank/DDBJ whole genome shotgun (WGS) entry which is preliminary data.</text>
</comment>
<evidence type="ECO:0000256" key="1">
    <source>
        <dbReference type="SAM" id="MobiDB-lite"/>
    </source>
</evidence>
<keyword evidence="4" id="KW-1185">Reference proteome</keyword>
<dbReference type="AlphaFoldDB" id="A0A9P4M8G1"/>
<gene>
    <name evidence="3" type="ORF">NA57DRAFT_35017</name>
</gene>
<feature type="non-terminal residue" evidence="3">
    <location>
        <position position="1"/>
    </location>
</feature>
<proteinExistence type="predicted"/>
<evidence type="ECO:0000313" key="3">
    <source>
        <dbReference type="EMBL" id="KAF2101593.1"/>
    </source>
</evidence>
<evidence type="ECO:0000313" key="4">
    <source>
        <dbReference type="Proteomes" id="UP000799772"/>
    </source>
</evidence>
<keyword evidence="2" id="KW-0472">Membrane</keyword>
<organism evidence="3 4">
    <name type="scientific">Rhizodiscina lignyota</name>
    <dbReference type="NCBI Taxonomy" id="1504668"/>
    <lineage>
        <taxon>Eukaryota</taxon>
        <taxon>Fungi</taxon>
        <taxon>Dikarya</taxon>
        <taxon>Ascomycota</taxon>
        <taxon>Pezizomycotina</taxon>
        <taxon>Dothideomycetes</taxon>
        <taxon>Pleosporomycetidae</taxon>
        <taxon>Aulographales</taxon>
        <taxon>Rhizodiscinaceae</taxon>
        <taxon>Rhizodiscina</taxon>
    </lineage>
</organism>
<dbReference type="EMBL" id="ML978123">
    <property type="protein sequence ID" value="KAF2101593.1"/>
    <property type="molecule type" value="Genomic_DNA"/>
</dbReference>
<name>A0A9P4M8G1_9PEZI</name>